<keyword evidence="3" id="KW-1185">Reference proteome</keyword>
<dbReference type="InterPro" id="IPR037401">
    <property type="entry name" value="SnoaL-like"/>
</dbReference>
<protein>
    <submittedName>
        <fullName evidence="2">Polyketide cyclase</fullName>
    </submittedName>
</protein>
<organism evidence="2 3">
    <name type="scientific">Stenotrophomonas chelatiphaga</name>
    <dbReference type="NCBI Taxonomy" id="517011"/>
    <lineage>
        <taxon>Bacteria</taxon>
        <taxon>Pseudomonadati</taxon>
        <taxon>Pseudomonadota</taxon>
        <taxon>Gammaproteobacteria</taxon>
        <taxon>Lysobacterales</taxon>
        <taxon>Lysobacteraceae</taxon>
        <taxon>Stenotrophomonas</taxon>
    </lineage>
</organism>
<dbReference type="PATRIC" id="fig|517011.3.peg.2064"/>
<accession>A0A0R0DFS3</accession>
<evidence type="ECO:0000313" key="2">
    <source>
        <dbReference type="EMBL" id="KRG77079.1"/>
    </source>
</evidence>
<dbReference type="EMBL" id="LDJK01000005">
    <property type="protein sequence ID" value="KRG77079.1"/>
    <property type="molecule type" value="Genomic_DNA"/>
</dbReference>
<reference evidence="2 3" key="1">
    <citation type="submission" date="2015-05" db="EMBL/GenBank/DDBJ databases">
        <title>Genome sequencing and analysis of members of genus Stenotrophomonas.</title>
        <authorList>
            <person name="Patil P.P."/>
            <person name="Midha S."/>
            <person name="Patil P.B."/>
        </authorList>
    </citation>
    <scope>NUCLEOTIDE SEQUENCE [LARGE SCALE GENOMIC DNA]</scope>
    <source>
        <strain evidence="2 3">DSM 21508</strain>
    </source>
</reference>
<gene>
    <name evidence="2" type="ORF">ABB28_01500</name>
</gene>
<dbReference type="SUPFAM" id="SSF54427">
    <property type="entry name" value="NTF2-like"/>
    <property type="match status" value="1"/>
</dbReference>
<proteinExistence type="predicted"/>
<feature type="domain" description="SnoaL-like" evidence="1">
    <location>
        <begin position="17"/>
        <end position="103"/>
    </location>
</feature>
<evidence type="ECO:0000259" key="1">
    <source>
        <dbReference type="Pfam" id="PF12680"/>
    </source>
</evidence>
<dbReference type="Pfam" id="PF12680">
    <property type="entry name" value="SnoaL_2"/>
    <property type="match status" value="1"/>
</dbReference>
<dbReference type="Gene3D" id="3.10.450.50">
    <property type="match status" value="1"/>
</dbReference>
<sequence>MNDLHLPEPISAYFTADAHGGPAVARCFNPDGRVLDEGQTHTGLAAIEAWKAHTADRYRYTATPINVEKDERTYIVTSHVVGDFPGSPVDLRYAFTLERGKIATLEISA</sequence>
<dbReference type="AlphaFoldDB" id="A0A0R0DFS3"/>
<comment type="caution">
    <text evidence="2">The sequence shown here is derived from an EMBL/GenBank/DDBJ whole genome shotgun (WGS) entry which is preliminary data.</text>
</comment>
<dbReference type="RefSeq" id="WP_057506929.1">
    <property type="nucleotide sequence ID" value="NZ_LDJK01000005.1"/>
</dbReference>
<evidence type="ECO:0000313" key="3">
    <source>
        <dbReference type="Proteomes" id="UP000051386"/>
    </source>
</evidence>
<name>A0A0R0DFS3_9GAMM</name>
<dbReference type="InterPro" id="IPR032710">
    <property type="entry name" value="NTF2-like_dom_sf"/>
</dbReference>
<dbReference type="Proteomes" id="UP000051386">
    <property type="component" value="Unassembled WGS sequence"/>
</dbReference>